<evidence type="ECO:0000256" key="3">
    <source>
        <dbReference type="ARBA" id="ARBA00022475"/>
    </source>
</evidence>
<dbReference type="InterPro" id="IPR017871">
    <property type="entry name" value="ABC_transporter-like_CS"/>
</dbReference>
<dbReference type="MEROPS" id="C39.001"/>
<dbReference type="Gene3D" id="1.20.1560.10">
    <property type="entry name" value="ABC transporter type 1, transmembrane domain"/>
    <property type="match status" value="1"/>
</dbReference>
<dbReference type="Gene3D" id="3.40.50.300">
    <property type="entry name" value="P-loop containing nucleotide triphosphate hydrolases"/>
    <property type="match status" value="1"/>
</dbReference>
<dbReference type="STRING" id="504472.Slin_4701"/>
<name>D2QPM0_SPILD</name>
<keyword evidence="7" id="KW-0067">ATP-binding</keyword>
<organism evidence="14 15">
    <name type="scientific">Spirosoma linguale (strain ATCC 33905 / DSM 74 / LMG 10896 / Claus 1)</name>
    <dbReference type="NCBI Taxonomy" id="504472"/>
    <lineage>
        <taxon>Bacteria</taxon>
        <taxon>Pseudomonadati</taxon>
        <taxon>Bacteroidota</taxon>
        <taxon>Cytophagia</taxon>
        <taxon>Cytophagales</taxon>
        <taxon>Cytophagaceae</taxon>
        <taxon>Spirosoma</taxon>
    </lineage>
</organism>
<dbReference type="PROSITE" id="PS50929">
    <property type="entry name" value="ABC_TM1F"/>
    <property type="match status" value="1"/>
</dbReference>
<dbReference type="GO" id="GO:0016887">
    <property type="term" value="F:ATP hydrolysis activity"/>
    <property type="evidence" value="ECO:0007669"/>
    <property type="project" value="InterPro"/>
</dbReference>
<dbReference type="AlphaFoldDB" id="D2QPM0"/>
<evidence type="ECO:0000256" key="1">
    <source>
        <dbReference type="ARBA" id="ARBA00004651"/>
    </source>
</evidence>
<evidence type="ECO:0000256" key="2">
    <source>
        <dbReference type="ARBA" id="ARBA00022448"/>
    </source>
</evidence>
<evidence type="ECO:0000256" key="4">
    <source>
        <dbReference type="ARBA" id="ARBA00022692"/>
    </source>
</evidence>
<dbReference type="SUPFAM" id="SSF90123">
    <property type="entry name" value="ABC transporter transmembrane region"/>
    <property type="match status" value="1"/>
</dbReference>
<dbReference type="InterPro" id="IPR036640">
    <property type="entry name" value="ABC1_TM_sf"/>
</dbReference>
<keyword evidence="5" id="KW-0547">Nucleotide-binding</keyword>
<feature type="transmembrane region" description="Helical" evidence="10">
    <location>
        <begin position="168"/>
        <end position="190"/>
    </location>
</feature>
<keyword evidence="2" id="KW-0813">Transport</keyword>
<dbReference type="GO" id="GO:0015421">
    <property type="term" value="F:ABC-type oligopeptide transporter activity"/>
    <property type="evidence" value="ECO:0007669"/>
    <property type="project" value="TreeGrafter"/>
</dbReference>
<proteinExistence type="predicted"/>
<dbReference type="InterPro" id="IPR027417">
    <property type="entry name" value="P-loop_NTPase"/>
</dbReference>
<dbReference type="Pfam" id="PF00005">
    <property type="entry name" value="ABC_tran"/>
    <property type="match status" value="1"/>
</dbReference>
<dbReference type="GO" id="GO:0008233">
    <property type="term" value="F:peptidase activity"/>
    <property type="evidence" value="ECO:0007669"/>
    <property type="project" value="InterPro"/>
</dbReference>
<dbReference type="InterPro" id="IPR011527">
    <property type="entry name" value="ABC1_TM_dom"/>
</dbReference>
<dbReference type="CDD" id="cd18571">
    <property type="entry name" value="ABC_6TM_peptidase_like"/>
    <property type="match status" value="1"/>
</dbReference>
<feature type="transmembrane region" description="Helical" evidence="10">
    <location>
        <begin position="280"/>
        <end position="303"/>
    </location>
</feature>
<dbReference type="PROSITE" id="PS00211">
    <property type="entry name" value="ABC_TRANSPORTER_1"/>
    <property type="match status" value="1"/>
</dbReference>
<keyword evidence="6" id="KW-0378">Hydrolase</keyword>
<dbReference type="EMBL" id="CP001769">
    <property type="protein sequence ID" value="ADB40679.1"/>
    <property type="molecule type" value="Genomic_DNA"/>
</dbReference>
<dbReference type="FunFam" id="3.40.50.300:FF:000221">
    <property type="entry name" value="Multidrug ABC transporter ATP-binding protein"/>
    <property type="match status" value="1"/>
</dbReference>
<dbReference type="InterPro" id="IPR003439">
    <property type="entry name" value="ABC_transporter-like_ATP-bd"/>
</dbReference>
<dbReference type="CDD" id="cd02418">
    <property type="entry name" value="Peptidase_C39B"/>
    <property type="match status" value="1"/>
</dbReference>
<dbReference type="Pfam" id="PF03412">
    <property type="entry name" value="Peptidase_C39"/>
    <property type="match status" value="1"/>
</dbReference>
<evidence type="ECO:0000259" key="11">
    <source>
        <dbReference type="PROSITE" id="PS50893"/>
    </source>
</evidence>
<feature type="domain" description="ABC transporter" evidence="11">
    <location>
        <begin position="486"/>
        <end position="722"/>
    </location>
</feature>
<dbReference type="KEGG" id="sli:Slin_4701"/>
<dbReference type="InterPro" id="IPR039421">
    <property type="entry name" value="Type_1_exporter"/>
</dbReference>
<evidence type="ECO:0000256" key="8">
    <source>
        <dbReference type="ARBA" id="ARBA00022989"/>
    </source>
</evidence>
<feature type="domain" description="Peptidase C39" evidence="13">
    <location>
        <begin position="9"/>
        <end position="129"/>
    </location>
</feature>
<evidence type="ECO:0000256" key="7">
    <source>
        <dbReference type="ARBA" id="ARBA00022840"/>
    </source>
</evidence>
<dbReference type="SUPFAM" id="SSF52540">
    <property type="entry name" value="P-loop containing nucleoside triphosphate hydrolases"/>
    <property type="match status" value="1"/>
</dbReference>
<comment type="subcellular location">
    <subcellularLocation>
        <location evidence="1">Cell membrane</location>
        <topology evidence="1">Multi-pass membrane protein</topology>
    </subcellularLocation>
</comment>
<accession>D2QPM0</accession>
<dbReference type="InterPro" id="IPR005074">
    <property type="entry name" value="Peptidase_C39"/>
</dbReference>
<keyword evidence="3" id="KW-1003">Cell membrane</keyword>
<dbReference type="eggNOG" id="COG2274">
    <property type="taxonomic scope" value="Bacteria"/>
</dbReference>
<gene>
    <name evidence="14" type="ordered locus">Slin_4701</name>
</gene>
<evidence type="ECO:0000256" key="10">
    <source>
        <dbReference type="SAM" id="Phobius"/>
    </source>
</evidence>
<dbReference type="PANTHER" id="PTHR43394">
    <property type="entry name" value="ATP-DEPENDENT PERMEASE MDL1, MITOCHONDRIAL"/>
    <property type="match status" value="1"/>
</dbReference>
<keyword evidence="15" id="KW-1185">Reference proteome</keyword>
<dbReference type="PROSITE" id="PS50990">
    <property type="entry name" value="PEPTIDASE_C39"/>
    <property type="match status" value="1"/>
</dbReference>
<feature type="transmembrane region" description="Helical" evidence="10">
    <location>
        <begin position="202"/>
        <end position="220"/>
    </location>
</feature>
<evidence type="ECO:0000256" key="5">
    <source>
        <dbReference type="ARBA" id="ARBA00022741"/>
    </source>
</evidence>
<dbReference type="PROSITE" id="PS50893">
    <property type="entry name" value="ABC_TRANSPORTER_2"/>
    <property type="match status" value="1"/>
</dbReference>
<dbReference type="RefSeq" id="WP_012929183.1">
    <property type="nucleotide sequence ID" value="NC_013730.1"/>
</dbReference>
<protein>
    <submittedName>
        <fullName evidence="14">ABC transporter related protein</fullName>
    </submittedName>
</protein>
<keyword evidence="4 10" id="KW-0812">Transmembrane</keyword>
<dbReference type="SMART" id="SM00382">
    <property type="entry name" value="AAA"/>
    <property type="match status" value="1"/>
</dbReference>
<feature type="transmembrane region" description="Helical" evidence="10">
    <location>
        <begin position="309"/>
        <end position="328"/>
    </location>
</feature>
<sequence>MTAFPLYKQLDIMDCGPTCLRMIARHYGRSYSAQFVRDNTNISREGVSMLSLSRAAERLGLRSVGFKTDFDGLVSEIQLPCIVHWNRRHFVVVHKIKRNKVYVADPWKGLMTYTVDEFLEGWLPVGSDDKKGALLLLEPTPAFYESEDEVQSGYGFASLFKFLLAYKALVAQIGFGLLAAGLLQLIFPFLNQAVIDVGINGLNMSFIYLVLIAQIMLFLGRTSIEFIRSWLLLHISSRINLSILSNFLVKLLRLPVSFFDTKVFGDIIQRINDHQQIERFLTGSSITTVFSLANLLTFGLVLAYYDQSIFVIFLLGSSLYAGWVLLFFSRRRKLNFKRFEAMAKEEGALIELIGGMQDIKLANAELQKRRKWETIQARLFKLNLLSLSLNQYQQAGASFLNEGKNILITFIAARAVVTGDLSLGGMLAVQYIIGQLNSPIEQIISFLQSYQDAKISLERLNEIHNLADEEPLDKPMVSNLPDDGSLSLDNVTFHYPGAVDQAILQRISLHIPVGKTTAIVGTSGSGKTTLLKLLLKFYTPTAGDIRLGDISLSNVSYQLWRSKCGVVMQDGYIFSDTIAQNIAIGAEEVDMKRLVQAAKTANIHEFIQSLLLGYQTRIGSDGVGLSQGQKQRILIARAIYKNPDYMFFDEATNALDSKNESQIMTNLNEFFQGRTVVVVAHRLSTVKHAHQIIVLEKGKIVEQGSHYELVYQEGKYFELVKNQLELGQ</sequence>
<evidence type="ECO:0000256" key="6">
    <source>
        <dbReference type="ARBA" id="ARBA00022801"/>
    </source>
</evidence>
<dbReference type="HOGENOM" id="CLU_000604_95_3_10"/>
<dbReference type="GO" id="GO:0005886">
    <property type="term" value="C:plasma membrane"/>
    <property type="evidence" value="ECO:0007669"/>
    <property type="project" value="UniProtKB-SubCell"/>
</dbReference>
<dbReference type="PANTHER" id="PTHR43394:SF1">
    <property type="entry name" value="ATP-BINDING CASSETTE SUB-FAMILY B MEMBER 10, MITOCHONDRIAL"/>
    <property type="match status" value="1"/>
</dbReference>
<evidence type="ECO:0000259" key="13">
    <source>
        <dbReference type="PROSITE" id="PS50990"/>
    </source>
</evidence>
<dbReference type="GO" id="GO:0006508">
    <property type="term" value="P:proteolysis"/>
    <property type="evidence" value="ECO:0007669"/>
    <property type="project" value="InterPro"/>
</dbReference>
<reference evidence="14 15" key="1">
    <citation type="journal article" date="2010" name="Stand. Genomic Sci.">
        <title>Complete genome sequence of Spirosoma linguale type strain (1).</title>
        <authorList>
            <person name="Lail K."/>
            <person name="Sikorski J."/>
            <person name="Saunders E."/>
            <person name="Lapidus A."/>
            <person name="Glavina Del Rio T."/>
            <person name="Copeland A."/>
            <person name="Tice H."/>
            <person name="Cheng J.-F."/>
            <person name="Lucas S."/>
            <person name="Nolan M."/>
            <person name="Bruce D."/>
            <person name="Goodwin L."/>
            <person name="Pitluck S."/>
            <person name="Ivanova N."/>
            <person name="Mavromatis K."/>
            <person name="Ovchinnikova G."/>
            <person name="Pati A."/>
            <person name="Chen A."/>
            <person name="Palaniappan K."/>
            <person name="Land M."/>
            <person name="Hauser L."/>
            <person name="Chang Y.-J."/>
            <person name="Jeffries C.D."/>
            <person name="Chain P."/>
            <person name="Brettin T."/>
            <person name="Detter J.C."/>
            <person name="Schuetze A."/>
            <person name="Rohde M."/>
            <person name="Tindall B.J."/>
            <person name="Goeker M."/>
            <person name="Bristow J."/>
            <person name="Eisen J.A."/>
            <person name="Markowitz V."/>
            <person name="Hugenholtz P."/>
            <person name="Kyrpides N.C."/>
            <person name="Klenk H.-P."/>
            <person name="Chen F."/>
        </authorList>
    </citation>
    <scope>NUCLEOTIDE SEQUENCE [LARGE SCALE GENOMIC DNA]</scope>
    <source>
        <strain evidence="15">ATCC 33905 / DSM 74 / LMG 10896 / Claus 1</strain>
    </source>
</reference>
<keyword evidence="9 10" id="KW-0472">Membrane</keyword>
<evidence type="ECO:0000313" key="15">
    <source>
        <dbReference type="Proteomes" id="UP000002028"/>
    </source>
</evidence>
<dbReference type="Pfam" id="PF00664">
    <property type="entry name" value="ABC_membrane"/>
    <property type="match status" value="1"/>
</dbReference>
<evidence type="ECO:0000256" key="9">
    <source>
        <dbReference type="ARBA" id="ARBA00023136"/>
    </source>
</evidence>
<dbReference type="Proteomes" id="UP000002028">
    <property type="component" value="Chromosome"/>
</dbReference>
<dbReference type="Gene3D" id="3.90.70.10">
    <property type="entry name" value="Cysteine proteinases"/>
    <property type="match status" value="1"/>
</dbReference>
<keyword evidence="8 10" id="KW-1133">Transmembrane helix</keyword>
<dbReference type="InterPro" id="IPR003593">
    <property type="entry name" value="AAA+_ATPase"/>
</dbReference>
<dbReference type="GO" id="GO:0005524">
    <property type="term" value="F:ATP binding"/>
    <property type="evidence" value="ECO:0007669"/>
    <property type="project" value="UniProtKB-KW"/>
</dbReference>
<evidence type="ECO:0000313" key="14">
    <source>
        <dbReference type="EMBL" id="ADB40679.1"/>
    </source>
</evidence>
<evidence type="ECO:0000259" key="12">
    <source>
        <dbReference type="PROSITE" id="PS50929"/>
    </source>
</evidence>
<feature type="domain" description="ABC transmembrane type-1" evidence="12">
    <location>
        <begin position="173"/>
        <end position="452"/>
    </location>
</feature>